<dbReference type="InterPro" id="IPR038054">
    <property type="entry name" value="LD_TPept-like_central_sf"/>
</dbReference>
<organism evidence="4 5">
    <name type="scientific">Candidatus Kerfeldbacteria bacterium RIFCSPHIGHO2_02_FULL_42_14</name>
    <dbReference type="NCBI Taxonomy" id="1798540"/>
    <lineage>
        <taxon>Bacteria</taxon>
        <taxon>Candidatus Kerfeldiibacteriota</taxon>
    </lineage>
</organism>
<feature type="domain" description="YoaR-like putative peptidoglycan binding" evidence="3">
    <location>
        <begin position="273"/>
        <end position="351"/>
    </location>
</feature>
<dbReference type="InterPro" id="IPR007391">
    <property type="entry name" value="Vancomycin_resist_VanW"/>
</dbReference>
<dbReference type="Gene3D" id="3.10.20.800">
    <property type="match status" value="1"/>
</dbReference>
<feature type="transmembrane region" description="Helical" evidence="2">
    <location>
        <begin position="21"/>
        <end position="42"/>
    </location>
</feature>
<accession>A0A1G2AT02</accession>
<evidence type="ECO:0000313" key="5">
    <source>
        <dbReference type="Proteomes" id="UP000177165"/>
    </source>
</evidence>
<keyword evidence="2" id="KW-1133">Transmembrane helix</keyword>
<protein>
    <recommendedName>
        <fullName evidence="3">YoaR-like putative peptidoglycan binding domain-containing protein</fullName>
    </recommendedName>
</protein>
<dbReference type="InterPro" id="IPR052913">
    <property type="entry name" value="Glycopeptide_resist_protein"/>
</dbReference>
<dbReference type="AlphaFoldDB" id="A0A1G2AT02"/>
<sequence>MTAKKDRQHSRKFHIWLGTRILICVAICIVIALIIATAYFIFFQNYQQKIFPGVQVADYQLTGFTAKEALEMLEVPTEIIQTQGLKYQWQDYQVAVTPTIGGADEGSFSYDFITFDLNTTVAHAYAVGRKGTWSQNIQEQLQSLLFRKAIPLEYTMDQKELVNILTENFQEFEQPAKDAQLIFVDHEARVQEEFIGKTFDYPALVMTTNEHLQDLNTEPIFLSYIDDAPRIKTNEAKELLTEAQTLVTLAPLTLHHEDRSWSITQDNLEKALAFRYNSNAEISLTLDSVFFRDYLQNIAKEVYVSAKEGKFEIRDGTMVQIQESQLGKEVDIEASLEKISQVVTQEKQSDIQLVMKETKPKVTAENVDDLGIVEKIGEGRSNFAGSPRNRILNIKHGASKLHGILIAPEEEFSLVRALQPFTLEDGWLPELVIKGNKTVPEIGGGGCQLGTTTFRATMGSGLPVTERRSHSYAVSYYFEKFDAGKAVPGTDATIYEPSPDFRFVNDTGNYILFQTRVEGTELIFEFWGKNDGRTSARTKPVISNWTAPPPRKEIPTPDLAPGEVNCIEKPHAGLNATFDYFVTLTNGETRKQTFDSRYKAWQEVCLVGVTPAEKPQSQSQETPKNNNNNTNKNQNNNAKKQ</sequence>
<dbReference type="InterPro" id="IPR022029">
    <property type="entry name" value="YoaR-like_PG-bd"/>
</dbReference>
<dbReference type="EMBL" id="MHKB01000002">
    <property type="protein sequence ID" value="OGY80034.1"/>
    <property type="molecule type" value="Genomic_DNA"/>
</dbReference>
<dbReference type="Proteomes" id="UP000177165">
    <property type="component" value="Unassembled WGS sequence"/>
</dbReference>
<reference evidence="4 5" key="1">
    <citation type="journal article" date="2016" name="Nat. Commun.">
        <title>Thousands of microbial genomes shed light on interconnected biogeochemical processes in an aquifer system.</title>
        <authorList>
            <person name="Anantharaman K."/>
            <person name="Brown C.T."/>
            <person name="Hug L.A."/>
            <person name="Sharon I."/>
            <person name="Castelle C.J."/>
            <person name="Probst A.J."/>
            <person name="Thomas B.C."/>
            <person name="Singh A."/>
            <person name="Wilkins M.J."/>
            <person name="Karaoz U."/>
            <person name="Brodie E.L."/>
            <person name="Williams K.H."/>
            <person name="Hubbard S.S."/>
            <person name="Banfield J.F."/>
        </authorList>
    </citation>
    <scope>NUCLEOTIDE SEQUENCE [LARGE SCALE GENOMIC DNA]</scope>
</reference>
<evidence type="ECO:0000313" key="4">
    <source>
        <dbReference type="EMBL" id="OGY80034.1"/>
    </source>
</evidence>
<comment type="caution">
    <text evidence="4">The sequence shown here is derived from an EMBL/GenBank/DDBJ whole genome shotgun (WGS) entry which is preliminary data.</text>
</comment>
<dbReference type="Pfam" id="PF12229">
    <property type="entry name" value="PG_binding_4"/>
    <property type="match status" value="2"/>
</dbReference>
<evidence type="ECO:0000256" key="1">
    <source>
        <dbReference type="SAM" id="MobiDB-lite"/>
    </source>
</evidence>
<dbReference type="Pfam" id="PF04294">
    <property type="entry name" value="VanW"/>
    <property type="match status" value="1"/>
</dbReference>
<gene>
    <name evidence="4" type="ORF">A3B74_05260</name>
</gene>
<evidence type="ECO:0000256" key="2">
    <source>
        <dbReference type="SAM" id="Phobius"/>
    </source>
</evidence>
<dbReference type="PANTHER" id="PTHR35788:SF1">
    <property type="entry name" value="EXPORTED PROTEIN"/>
    <property type="match status" value="1"/>
</dbReference>
<feature type="region of interest" description="Disordered" evidence="1">
    <location>
        <begin position="611"/>
        <end position="641"/>
    </location>
</feature>
<dbReference type="STRING" id="1798540.A3B74_05260"/>
<keyword evidence="2" id="KW-0812">Transmembrane</keyword>
<dbReference type="PANTHER" id="PTHR35788">
    <property type="entry name" value="EXPORTED PROTEIN-RELATED"/>
    <property type="match status" value="1"/>
</dbReference>
<evidence type="ECO:0000259" key="3">
    <source>
        <dbReference type="Pfam" id="PF12229"/>
    </source>
</evidence>
<feature type="compositionally biased region" description="Low complexity" evidence="1">
    <location>
        <begin position="624"/>
        <end position="641"/>
    </location>
</feature>
<name>A0A1G2AT02_9BACT</name>
<keyword evidence="2" id="KW-0472">Membrane</keyword>
<proteinExistence type="predicted"/>
<feature type="domain" description="YoaR-like putative peptidoglycan binding" evidence="3">
    <location>
        <begin position="114"/>
        <end position="201"/>
    </location>
</feature>